<dbReference type="EMBL" id="CACVBM020000777">
    <property type="protein sequence ID" value="CAA7023461.1"/>
    <property type="molecule type" value="Genomic_DNA"/>
</dbReference>
<dbReference type="AlphaFoldDB" id="A0A6D2I5V4"/>
<reference evidence="1" key="1">
    <citation type="submission" date="2020-01" db="EMBL/GenBank/DDBJ databases">
        <authorList>
            <person name="Mishra B."/>
        </authorList>
    </citation>
    <scope>NUCLEOTIDE SEQUENCE [LARGE SCALE GENOMIC DNA]</scope>
</reference>
<sequence length="127" mass="14468">MTTSGSNISMGIVEIPVFAGVELRNGTEPRILSGSCVDFHGFEQSFQVCMLMSLYQKNWNADEAEFGWIVCESAYSAMITIYTRLRLYGKAEEVMKEDRVKLRLENWLVMLNALIVSKGRWIKLAFS</sequence>
<dbReference type="Proteomes" id="UP000467841">
    <property type="component" value="Unassembled WGS sequence"/>
</dbReference>
<accession>A0A6D2I5V4</accession>
<organism evidence="1 2">
    <name type="scientific">Microthlaspi erraticum</name>
    <dbReference type="NCBI Taxonomy" id="1685480"/>
    <lineage>
        <taxon>Eukaryota</taxon>
        <taxon>Viridiplantae</taxon>
        <taxon>Streptophyta</taxon>
        <taxon>Embryophyta</taxon>
        <taxon>Tracheophyta</taxon>
        <taxon>Spermatophyta</taxon>
        <taxon>Magnoliopsida</taxon>
        <taxon>eudicotyledons</taxon>
        <taxon>Gunneridae</taxon>
        <taxon>Pentapetalae</taxon>
        <taxon>rosids</taxon>
        <taxon>malvids</taxon>
        <taxon>Brassicales</taxon>
        <taxon>Brassicaceae</taxon>
        <taxon>Coluteocarpeae</taxon>
        <taxon>Microthlaspi</taxon>
    </lineage>
</organism>
<gene>
    <name evidence="1" type="ORF">MERR_LOCUS10696</name>
</gene>
<evidence type="ECO:0000313" key="1">
    <source>
        <dbReference type="EMBL" id="CAA7023461.1"/>
    </source>
</evidence>
<name>A0A6D2I5V4_9BRAS</name>
<dbReference type="OrthoDB" id="10470125at2759"/>
<proteinExistence type="predicted"/>
<protein>
    <submittedName>
        <fullName evidence="1">Uncharacterized protein</fullName>
    </submittedName>
</protein>
<keyword evidence="2" id="KW-1185">Reference proteome</keyword>
<comment type="caution">
    <text evidence="1">The sequence shown here is derived from an EMBL/GenBank/DDBJ whole genome shotgun (WGS) entry which is preliminary data.</text>
</comment>
<evidence type="ECO:0000313" key="2">
    <source>
        <dbReference type="Proteomes" id="UP000467841"/>
    </source>
</evidence>